<name>K4JX26_ABHV</name>
<evidence type="ECO:0000313" key="2">
    <source>
        <dbReference type="EMBL" id="AFU90030.1"/>
    </source>
</evidence>
<gene>
    <name evidence="2" type="ORF">AbHV_ORF20</name>
</gene>
<organismHost>
    <name type="scientific">Haliotidae</name>
    <name type="common">abalones</name>
    <dbReference type="NCBI Taxonomy" id="6451"/>
</organismHost>
<feature type="transmembrane region" description="Helical" evidence="1">
    <location>
        <begin position="952"/>
        <end position="975"/>
    </location>
</feature>
<keyword evidence="3" id="KW-1185">Reference proteome</keyword>
<accession>K4JX26</accession>
<evidence type="ECO:0000256" key="1">
    <source>
        <dbReference type="SAM" id="Phobius"/>
    </source>
</evidence>
<keyword evidence="1" id="KW-0812">Transmembrane</keyword>
<evidence type="ECO:0000313" key="3">
    <source>
        <dbReference type="Proteomes" id="UP000029777"/>
    </source>
</evidence>
<reference evidence="2 3" key="1">
    <citation type="submission" date="2012-08" db="EMBL/GenBank/DDBJ databases">
        <title>Abalone herpesvirus genome reveals unexpected ancestry.</title>
        <authorList>
            <person name="Savin K.W."/>
            <person name="Fegan M."/>
            <person name="Powney R."/>
            <person name="Savage D."/>
            <person name="Wong F."/>
            <person name="Sawbridge T."/>
            <person name="Helsham J."/>
            <person name="Vardy M."/>
            <person name="Cogan N."/>
            <person name="Mohammad I."/>
            <person name="Cocks B.G."/>
            <person name="Warner S."/>
        </authorList>
    </citation>
    <scope>NUCLEOTIDE SEQUENCE [LARGE SCALE GENOMIC DNA]</scope>
    <source>
        <strain evidence="3">Isolate Abalone/Australia/Victoria/2009</strain>
    </source>
</reference>
<keyword evidence="1" id="KW-1133">Transmembrane helix</keyword>
<proteinExistence type="predicted"/>
<dbReference type="GeneID" id="13853639"/>
<dbReference type="EMBL" id="JX453331">
    <property type="protein sequence ID" value="AFU90030.1"/>
    <property type="molecule type" value="Genomic_DNA"/>
</dbReference>
<dbReference type="RefSeq" id="YP_006908670.1">
    <property type="nucleotide sequence ID" value="NC_018874.1"/>
</dbReference>
<keyword evidence="1" id="KW-0472">Membrane</keyword>
<sequence length="983" mass="112638">MDKLKVCTLCLLAVLARSQVPTSTSFTLNSFNFVQGVMKITLLAPHSVGEICLENKVYSYKVSAVTNTNVKEKYEELIDLVPFATLEGHSYFGDLSNLYVRLRLIFKAPDDDGFKLWFFQSVLSSSWRLILTNDVAHLHYPAEESGFPQIMIPDLYTATPSVSVKLVRHFKKLLIGCGIDGADLHGRVPQSAKNINETTIIPFRFLRNGMPLYDGDLYARYTPVSPFPKICSNDLVGEVQETTKYEVKELENNQFCYGSDEICTGEKAITVFGKQHIFSCADSSCRRRMINNTAPLSWMSTQMHDGMSTGPYVIENNVLFTNFDFSSFVSLPVFKNEIGKFIINFMKGVIDYDRFMYTFSRNEIDAGDDDEVTALGFFDEEEKKVGWSTENFDDVMTAKNQELKRTGKNYERFLCVYKGKKKNFFPLNSPRFDNMAVFYSKTPQNSPSKKLFILPQLVNHLTINKRVARNYMSPDHFVQVWNGNGTSYSFQYMGDILISATAFLLLQKKDTLYKIYSWEDVELTKVLSSFTSTCSCQQLPNFCKSKDNSRVPSDVLATFVVPHEDLDEEFSCEVMGVKSPRHTLRSMLDYKSSCDYIPKIQKMSDRSYYLFCEQTCGDPTTIGAIDKNDQAWLTDDKGGFKINPFYLQKNFRNVVCLSTESKSPLAQIGVSELLETLGRETLIEIYFTNESSRCVLTRLSEFPFHASEEKHTITGRIVEFFRDHFFWNFETFWINAYNDIRTDNNKFRKYIEGYNTPQGSNRVDCGFMRDGEVIKSDFSLVDRENGRVVPFTTARIMGCASLYEGYRGVKPRPSIRIIPLYDNKTNIKYSSLPNKTLRYDPAKVMGTVYNYYERDDPILTEFAREHNAEGVLFQCDDSEFKHVTMFVHPQPLEEDTVMKTSFERAKTWTMLAKEHEPDKTSFNETVIVVQQTELNIPVFPMPVLNLLQGPKIILIFSTSITGGLIFIAVLVVLLYKIISRRAS</sequence>
<dbReference type="KEGG" id="vg:13853639"/>
<organism evidence="2 3">
    <name type="scientific">Abalone herpesvirus (isolate Abalone/Australia/Victoria/2009)</name>
    <name type="common">AbHV</name>
    <dbReference type="NCBI Taxonomy" id="1241371"/>
    <lineage>
        <taxon>Viruses</taxon>
        <taxon>Duplodnaviria</taxon>
        <taxon>Heunggongvirae</taxon>
        <taxon>Peploviricota</taxon>
        <taxon>Herviviricetes</taxon>
        <taxon>Herpesvirales</taxon>
        <taxon>Malacoherpesviridae</taxon>
        <taxon>Aurivirus</taxon>
        <taxon>Aurivirus haliotidmalaco1</taxon>
    </lineage>
</organism>
<protein>
    <submittedName>
        <fullName evidence="2">Uncharacterized protein</fullName>
    </submittedName>
</protein>
<dbReference type="Proteomes" id="UP000029777">
    <property type="component" value="Segment"/>
</dbReference>